<dbReference type="AlphaFoldDB" id="A0A239YYU2"/>
<evidence type="ECO:0000313" key="5">
    <source>
        <dbReference type="EMBL" id="NOH16593.1"/>
    </source>
</evidence>
<proteinExistence type="predicted"/>
<dbReference type="PRINTS" id="PR00036">
    <property type="entry name" value="HTHLACI"/>
</dbReference>
<evidence type="ECO:0000259" key="4">
    <source>
        <dbReference type="PROSITE" id="PS50932"/>
    </source>
</evidence>
<dbReference type="STRING" id="1494.SAMN05216497_11514"/>
<dbReference type="PANTHER" id="PTHR30146">
    <property type="entry name" value="LACI-RELATED TRANSCRIPTIONAL REPRESSOR"/>
    <property type="match status" value="1"/>
</dbReference>
<sequence>MPASIKDVAREAGVSIATVSRVLNDIDVVNEDTKKKVLAAIKKLGYRPNIVARSLKTQRTSTIGIIVPDISNQFYPEIVRGAEDVANIYEYNIMLCNTDLDTEKEKEYLRVLKEKMTDGVLYMSNSLENETVELIKELNIPTVLVETTDENKDFPSVSIDNKKAAYEAVEYLISKGNKTIAYIGPKDEKNNAGALRYKGYKESLEKNNIKIRESLIYISGMKAGDGYEGMKHILKEESIDSVFCASDEIAMGAINALRDNGLKVPEDVDVIGFSNIYSASIFYPKLTTIAQPMYDMGSVGMRMLIKIINKEQLEKEHYVLNYSLIERDSCKK</sequence>
<keyword evidence="1" id="KW-0805">Transcription regulation</keyword>
<dbReference type="Gene3D" id="1.10.260.40">
    <property type="entry name" value="lambda repressor-like DNA-binding domains"/>
    <property type="match status" value="1"/>
</dbReference>
<evidence type="ECO:0000256" key="1">
    <source>
        <dbReference type="ARBA" id="ARBA00023015"/>
    </source>
</evidence>
<dbReference type="CDD" id="cd19975">
    <property type="entry name" value="PBP1_CcpA-like"/>
    <property type="match status" value="1"/>
</dbReference>
<evidence type="ECO:0000313" key="6">
    <source>
        <dbReference type="EMBL" id="SDL26838.1"/>
    </source>
</evidence>
<feature type="domain" description="HTH lacI-type" evidence="4">
    <location>
        <begin position="3"/>
        <end position="57"/>
    </location>
</feature>
<gene>
    <name evidence="7" type="primary">ccpA_1</name>
    <name evidence="5" type="ORF">HMJ28_09375</name>
    <name evidence="7" type="ORF">NCTC13028_01268</name>
    <name evidence="6" type="ORF">SAMN05216497_11514</name>
</gene>
<dbReference type="InterPro" id="IPR000843">
    <property type="entry name" value="HTH_LacI"/>
</dbReference>
<reference evidence="6 8" key="1">
    <citation type="submission" date="2016-10" db="EMBL/GenBank/DDBJ databases">
        <authorList>
            <person name="Varghese N."/>
            <person name="Submissions S."/>
        </authorList>
    </citation>
    <scope>NUCLEOTIDE SEQUENCE [LARGE SCALE GENOMIC DNA]</scope>
    <source>
        <strain evidence="6 8">NLAE-zl-C224</strain>
    </source>
</reference>
<dbReference type="PROSITE" id="PS00356">
    <property type="entry name" value="HTH_LACI_1"/>
    <property type="match status" value="1"/>
</dbReference>
<dbReference type="GO" id="GO:0000976">
    <property type="term" value="F:transcription cis-regulatory region binding"/>
    <property type="evidence" value="ECO:0007669"/>
    <property type="project" value="TreeGrafter"/>
</dbReference>
<evidence type="ECO:0000313" key="8">
    <source>
        <dbReference type="Proteomes" id="UP000198811"/>
    </source>
</evidence>
<keyword evidence="8" id="KW-1185">Reference proteome</keyword>
<dbReference type="PROSITE" id="PS50932">
    <property type="entry name" value="HTH_LACI_2"/>
    <property type="match status" value="1"/>
</dbReference>
<dbReference type="Gene3D" id="3.40.50.2300">
    <property type="match status" value="2"/>
</dbReference>
<dbReference type="SUPFAM" id="SSF47413">
    <property type="entry name" value="lambda repressor-like DNA-binding domains"/>
    <property type="match status" value="1"/>
</dbReference>
<keyword evidence="3" id="KW-0804">Transcription</keyword>
<dbReference type="RefSeq" id="WP_089866700.1">
    <property type="nucleotide sequence ID" value="NZ_CP173238.1"/>
</dbReference>
<dbReference type="Proteomes" id="UP000198811">
    <property type="component" value="Unassembled WGS sequence"/>
</dbReference>
<dbReference type="GO" id="GO:0003700">
    <property type="term" value="F:DNA-binding transcription factor activity"/>
    <property type="evidence" value="ECO:0007669"/>
    <property type="project" value="TreeGrafter"/>
</dbReference>
<dbReference type="InterPro" id="IPR046335">
    <property type="entry name" value="LacI/GalR-like_sensor"/>
</dbReference>
<dbReference type="Proteomes" id="UP000250223">
    <property type="component" value="Unassembled WGS sequence"/>
</dbReference>
<dbReference type="EMBL" id="UAWC01000007">
    <property type="protein sequence ID" value="SQB34365.1"/>
    <property type="molecule type" value="Genomic_DNA"/>
</dbReference>
<dbReference type="FunFam" id="1.10.260.40:FF:000002">
    <property type="entry name" value="HTH-type transcriptional repressor PurR"/>
    <property type="match status" value="1"/>
</dbReference>
<dbReference type="PANTHER" id="PTHR30146:SF149">
    <property type="entry name" value="HTH-TYPE TRANSCRIPTIONAL REGULATOR EBGR"/>
    <property type="match status" value="1"/>
</dbReference>
<evidence type="ECO:0000313" key="9">
    <source>
        <dbReference type="Proteomes" id="UP000250223"/>
    </source>
</evidence>
<dbReference type="Proteomes" id="UP000528432">
    <property type="component" value="Unassembled WGS sequence"/>
</dbReference>
<organism evidence="5 10">
    <name type="scientific">Clostridium cochlearium</name>
    <dbReference type="NCBI Taxonomy" id="1494"/>
    <lineage>
        <taxon>Bacteria</taxon>
        <taxon>Bacillati</taxon>
        <taxon>Bacillota</taxon>
        <taxon>Clostridia</taxon>
        <taxon>Eubacteriales</taxon>
        <taxon>Clostridiaceae</taxon>
        <taxon>Clostridium</taxon>
    </lineage>
</organism>
<name>A0A239YYU2_CLOCO</name>
<reference evidence="7 9" key="2">
    <citation type="submission" date="2018-06" db="EMBL/GenBank/DDBJ databases">
        <authorList>
            <consortium name="Pathogen Informatics"/>
            <person name="Doyle S."/>
        </authorList>
    </citation>
    <scope>NUCLEOTIDE SEQUENCE [LARGE SCALE GENOMIC DNA]</scope>
    <source>
        <strain evidence="7 9">NCTC13028</strain>
    </source>
</reference>
<evidence type="ECO:0000313" key="10">
    <source>
        <dbReference type="Proteomes" id="UP000528432"/>
    </source>
</evidence>
<keyword evidence="2" id="KW-0238">DNA-binding</keyword>
<evidence type="ECO:0000256" key="2">
    <source>
        <dbReference type="ARBA" id="ARBA00023125"/>
    </source>
</evidence>
<dbReference type="EMBL" id="FNGL01000015">
    <property type="protein sequence ID" value="SDL26838.1"/>
    <property type="molecule type" value="Genomic_DNA"/>
</dbReference>
<protein>
    <submittedName>
        <fullName evidence="7">Catabolite control protein A</fullName>
    </submittedName>
    <submittedName>
        <fullName evidence="5">LacI family transcriptional regulator</fullName>
    </submittedName>
    <submittedName>
        <fullName evidence="6">Transcriptional regulator, LacI family</fullName>
    </submittedName>
</protein>
<dbReference type="InterPro" id="IPR028082">
    <property type="entry name" value="Peripla_BP_I"/>
</dbReference>
<evidence type="ECO:0000313" key="7">
    <source>
        <dbReference type="EMBL" id="SQB34365.1"/>
    </source>
</evidence>
<dbReference type="CDD" id="cd01392">
    <property type="entry name" value="HTH_LacI"/>
    <property type="match status" value="1"/>
</dbReference>
<dbReference type="SUPFAM" id="SSF53822">
    <property type="entry name" value="Periplasmic binding protein-like I"/>
    <property type="match status" value="1"/>
</dbReference>
<dbReference type="GeneID" id="70576088"/>
<evidence type="ECO:0000256" key="3">
    <source>
        <dbReference type="ARBA" id="ARBA00023163"/>
    </source>
</evidence>
<dbReference type="InterPro" id="IPR010982">
    <property type="entry name" value="Lambda_DNA-bd_dom_sf"/>
</dbReference>
<dbReference type="OrthoDB" id="9784962at2"/>
<dbReference type="Pfam" id="PF13377">
    <property type="entry name" value="Peripla_BP_3"/>
    <property type="match status" value="1"/>
</dbReference>
<dbReference type="EMBL" id="JABFIF010000019">
    <property type="protein sequence ID" value="NOH16593.1"/>
    <property type="molecule type" value="Genomic_DNA"/>
</dbReference>
<reference evidence="5 10" key="3">
    <citation type="submission" date="2020-05" db="EMBL/GenBank/DDBJ databases">
        <title>Draft genome sequence of Clostridium cochlearium strain AGROS13 isolated from a sheep dairy farm in New Zealand.</title>
        <authorList>
            <person name="Gupta T.B."/>
            <person name="Jauregui R."/>
            <person name="Risson A.N."/>
            <person name="Brightwell G."/>
            <person name="Maclean P."/>
        </authorList>
    </citation>
    <scope>NUCLEOTIDE SEQUENCE [LARGE SCALE GENOMIC DNA]</scope>
    <source>
        <strain evidence="5 10">AGROS13</strain>
    </source>
</reference>
<accession>A0A239YYU2</accession>
<dbReference type="Pfam" id="PF00356">
    <property type="entry name" value="LacI"/>
    <property type="match status" value="1"/>
</dbReference>
<dbReference type="SMART" id="SM00354">
    <property type="entry name" value="HTH_LACI"/>
    <property type="match status" value="1"/>
</dbReference>